<keyword evidence="4" id="KW-0808">Transferase</keyword>
<evidence type="ECO:0000259" key="3">
    <source>
        <dbReference type="PROSITE" id="PS50948"/>
    </source>
</evidence>
<dbReference type="Pfam" id="PF00954">
    <property type="entry name" value="S_locus_glycop"/>
    <property type="match status" value="1"/>
</dbReference>
<dbReference type="EC" id="2.7.11.1" evidence="4"/>
<name>A0A251RS51_HELAN</name>
<evidence type="ECO:0000313" key="6">
    <source>
        <dbReference type="Proteomes" id="UP000215914"/>
    </source>
</evidence>
<accession>A0A251RS51</accession>
<organism evidence="5 6">
    <name type="scientific">Helianthus annuus</name>
    <name type="common">Common sunflower</name>
    <dbReference type="NCBI Taxonomy" id="4232"/>
    <lineage>
        <taxon>Eukaryota</taxon>
        <taxon>Viridiplantae</taxon>
        <taxon>Streptophyta</taxon>
        <taxon>Embryophyta</taxon>
        <taxon>Tracheophyta</taxon>
        <taxon>Spermatophyta</taxon>
        <taxon>Magnoliopsida</taxon>
        <taxon>eudicotyledons</taxon>
        <taxon>Gunneridae</taxon>
        <taxon>Pentapetalae</taxon>
        <taxon>asterids</taxon>
        <taxon>campanulids</taxon>
        <taxon>Asterales</taxon>
        <taxon>Asteraceae</taxon>
        <taxon>Asteroideae</taxon>
        <taxon>Heliantheae alliance</taxon>
        <taxon>Heliantheae</taxon>
        <taxon>Helianthus</taxon>
    </lineage>
</organism>
<evidence type="ECO:0000256" key="2">
    <source>
        <dbReference type="ARBA" id="ARBA00023157"/>
    </source>
</evidence>
<keyword evidence="1" id="KW-0732">Signal</keyword>
<reference evidence="5" key="2">
    <citation type="submission" date="2017-02" db="EMBL/GenBank/DDBJ databases">
        <title>Sunflower complete genome.</title>
        <authorList>
            <person name="Langlade N."/>
            <person name="Munos S."/>
        </authorList>
    </citation>
    <scope>NUCLEOTIDE SEQUENCE [LARGE SCALE GENOMIC DNA]</scope>
    <source>
        <tissue evidence="5">Leaves</tissue>
    </source>
</reference>
<reference evidence="4" key="3">
    <citation type="submission" date="2020-06" db="EMBL/GenBank/DDBJ databases">
        <title>Helianthus annuus Genome sequencing and assembly Release 2.</title>
        <authorList>
            <person name="Gouzy J."/>
            <person name="Langlade N."/>
            <person name="Munos S."/>
        </authorList>
    </citation>
    <scope>NUCLEOTIDE SEQUENCE</scope>
    <source>
        <tissue evidence="4">Leaves</tissue>
    </source>
</reference>
<keyword evidence="6" id="KW-1185">Reference proteome</keyword>
<dbReference type="EMBL" id="CM007906">
    <property type="protein sequence ID" value="OTF85679.1"/>
    <property type="molecule type" value="Genomic_DNA"/>
</dbReference>
<dbReference type="PROSITE" id="PS50948">
    <property type="entry name" value="PAN"/>
    <property type="match status" value="1"/>
</dbReference>
<dbReference type="GO" id="GO:0004674">
    <property type="term" value="F:protein serine/threonine kinase activity"/>
    <property type="evidence" value="ECO:0007669"/>
    <property type="project" value="UniProtKB-KW"/>
</dbReference>
<proteinExistence type="predicted"/>
<protein>
    <submittedName>
        <fullName evidence="4">Non-specific serine/threonine protein kinase</fullName>
        <ecNumber evidence="4">2.7.11.1</ecNumber>
    </submittedName>
    <submittedName>
        <fullName evidence="5">Putative S-locus glycoprotein domain, PAN/Apple domain protein</fullName>
    </submittedName>
</protein>
<sequence length="158" mass="17934">MRLNYIYNFSFFSDENVSYFTYSLYNPSIISRFVMSVSGQVQQLTWLDETKQWNLFWSQPRTQCEVYDLCGAFGTCRQTGLPFCNCLTGFKPKSENDWNQSDFSSGCVRKTDLECGNNKEISFLMVKVDSVPPNFVSMAIGGDGECRAACLNSCQCNA</sequence>
<evidence type="ECO:0000256" key="1">
    <source>
        <dbReference type="ARBA" id="ARBA00022729"/>
    </source>
</evidence>
<evidence type="ECO:0000313" key="4">
    <source>
        <dbReference type="EMBL" id="KAF5754514.1"/>
    </source>
</evidence>
<dbReference type="InterPro" id="IPR000858">
    <property type="entry name" value="S_locus_glycoprot_dom"/>
</dbReference>
<dbReference type="Gramene" id="mRNA:HanXRQr2_Chr17g0792141">
    <property type="protein sequence ID" value="CDS:HanXRQr2_Chr17g0792141.1"/>
    <property type="gene ID" value="HanXRQr2_Chr17g0792141"/>
</dbReference>
<dbReference type="EMBL" id="MNCJ02000332">
    <property type="protein sequence ID" value="KAF5754514.1"/>
    <property type="molecule type" value="Genomic_DNA"/>
</dbReference>
<keyword evidence="4" id="KW-0418">Kinase</keyword>
<gene>
    <name evidence="5" type="ORF">HannXRQ_Chr17g0542541</name>
    <name evidence="4" type="ORF">HanXRQr2_Chr17g0792141</name>
</gene>
<feature type="domain" description="Apple" evidence="3">
    <location>
        <begin position="115"/>
        <end position="158"/>
    </location>
</feature>
<evidence type="ECO:0000313" key="5">
    <source>
        <dbReference type="EMBL" id="OTF85679.1"/>
    </source>
</evidence>
<keyword evidence="2" id="KW-1015">Disulfide bond</keyword>
<dbReference type="AlphaFoldDB" id="A0A251RS51"/>
<dbReference type="OMA" id="HAGNDPG"/>
<dbReference type="InterPro" id="IPR003609">
    <property type="entry name" value="Pan_app"/>
</dbReference>
<dbReference type="PANTHER" id="PTHR32444">
    <property type="entry name" value="BULB-TYPE LECTIN DOMAIN-CONTAINING PROTEIN"/>
    <property type="match status" value="1"/>
</dbReference>
<dbReference type="InParanoid" id="A0A251RS51"/>
<dbReference type="Proteomes" id="UP000215914">
    <property type="component" value="Chromosome 17"/>
</dbReference>
<keyword evidence="4" id="KW-0723">Serine/threonine-protein kinase</keyword>
<reference evidence="4 6" key="1">
    <citation type="journal article" date="2017" name="Nature">
        <title>The sunflower genome provides insights into oil metabolism, flowering and Asterid evolution.</title>
        <authorList>
            <person name="Badouin H."/>
            <person name="Gouzy J."/>
            <person name="Grassa C.J."/>
            <person name="Murat F."/>
            <person name="Staton S.E."/>
            <person name="Cottret L."/>
            <person name="Lelandais-Briere C."/>
            <person name="Owens G.L."/>
            <person name="Carrere S."/>
            <person name="Mayjonade B."/>
            <person name="Legrand L."/>
            <person name="Gill N."/>
            <person name="Kane N.C."/>
            <person name="Bowers J.E."/>
            <person name="Hubner S."/>
            <person name="Bellec A."/>
            <person name="Berard A."/>
            <person name="Berges H."/>
            <person name="Blanchet N."/>
            <person name="Boniface M.C."/>
            <person name="Brunel D."/>
            <person name="Catrice O."/>
            <person name="Chaidir N."/>
            <person name="Claudel C."/>
            <person name="Donnadieu C."/>
            <person name="Faraut T."/>
            <person name="Fievet G."/>
            <person name="Helmstetter N."/>
            <person name="King M."/>
            <person name="Knapp S.J."/>
            <person name="Lai Z."/>
            <person name="Le Paslier M.C."/>
            <person name="Lippi Y."/>
            <person name="Lorenzon L."/>
            <person name="Mandel J.R."/>
            <person name="Marage G."/>
            <person name="Marchand G."/>
            <person name="Marquand E."/>
            <person name="Bret-Mestries E."/>
            <person name="Morien E."/>
            <person name="Nambeesan S."/>
            <person name="Nguyen T."/>
            <person name="Pegot-Espagnet P."/>
            <person name="Pouilly N."/>
            <person name="Raftis F."/>
            <person name="Sallet E."/>
            <person name="Schiex T."/>
            <person name="Thomas J."/>
            <person name="Vandecasteele C."/>
            <person name="Vares D."/>
            <person name="Vear F."/>
            <person name="Vautrin S."/>
            <person name="Crespi M."/>
            <person name="Mangin B."/>
            <person name="Burke J.M."/>
            <person name="Salse J."/>
            <person name="Munos S."/>
            <person name="Vincourt P."/>
            <person name="Rieseberg L.H."/>
            <person name="Langlade N.B."/>
        </authorList>
    </citation>
    <scope>NUCLEOTIDE SEQUENCE [LARGE SCALE GENOMIC DNA]</scope>
    <source>
        <strain evidence="6">cv. SF193</strain>
        <tissue evidence="4">Leaves</tissue>
    </source>
</reference>
<dbReference type="PANTHER" id="PTHR32444:SF247">
    <property type="entry name" value="OS01G0958200 PROTEIN"/>
    <property type="match status" value="1"/>
</dbReference>
<dbReference type="GO" id="GO:0048544">
    <property type="term" value="P:recognition of pollen"/>
    <property type="evidence" value="ECO:0007669"/>
    <property type="project" value="InterPro"/>
</dbReference>